<protein>
    <recommendedName>
        <fullName evidence="5">Transmembrane protein</fullName>
    </recommendedName>
</protein>
<dbReference type="Proteomes" id="UP001212997">
    <property type="component" value="Unassembled WGS sequence"/>
</dbReference>
<proteinExistence type="predicted"/>
<organism evidence="3 4">
    <name type="scientific">Meripilus lineatus</name>
    <dbReference type="NCBI Taxonomy" id="2056292"/>
    <lineage>
        <taxon>Eukaryota</taxon>
        <taxon>Fungi</taxon>
        <taxon>Dikarya</taxon>
        <taxon>Basidiomycota</taxon>
        <taxon>Agaricomycotina</taxon>
        <taxon>Agaricomycetes</taxon>
        <taxon>Polyporales</taxon>
        <taxon>Meripilaceae</taxon>
        <taxon>Meripilus</taxon>
    </lineage>
</organism>
<gene>
    <name evidence="3" type="ORF">NLI96_g7530</name>
</gene>
<sequence>MDLSVDSAGSRAPDSSNEGDPLLSKSCPTPLHDAKSYSETNVCRVPSGKVSDTPSPPDADPTSPMNTSPPPPLRSLGKLALLRSLLLPLVAIAYTVFCYTVRFKVIPVSSGGWFDVTADNIAVIKSGVTSISIITIGLGLLPIHSLISDLKSEEFFRVTSSQPEGEPLGSINGISNPSFGMIDSFKVVFRRHCSPYYHLVLVTSFLVMIISTLAPAALSVETALFDSDLRAFAVGALGRDDILNATSDSPSLPNPFRVPEKASALAWFESVLHVPYSFQVNESLKYVVPTPLNLSFSVPARWLSDVAIMNPTCTYSNPLPPFQHLEVLGYLETDDRNITRVALDGSGLTSDMDTEFAVPVAIIQPSDVYNTTDTGYPSNGAMVFALSRCISDSDRCKGSQSSASPNLDLSGLPVANLTKNPLGRPIIEPDEISVYNVAFLVCSPNIVIETREVRNDGHGQLTVMETSYTPKQGNLHPGQTSVMFSTALRELGKSGGPSNSMFHTESLAILLFGPTVMTQEPSNHSFHPLPAADITELYTRMLHSATKAYLDGSFSTAYVPGRVSVKRLVFVSSLPQVIASTILFVLLLGILILSHFRRTTPQFTLSSVAAALDGSEIPSTFAKVKRSADPKTREEEMGQKRVVLVKSDLGSDVLQLQ</sequence>
<feature type="transmembrane region" description="Helical" evidence="2">
    <location>
        <begin position="80"/>
        <end position="102"/>
    </location>
</feature>
<feature type="transmembrane region" description="Helical" evidence="2">
    <location>
        <begin position="196"/>
        <end position="218"/>
    </location>
</feature>
<evidence type="ECO:0000256" key="1">
    <source>
        <dbReference type="SAM" id="MobiDB-lite"/>
    </source>
</evidence>
<keyword evidence="2" id="KW-0472">Membrane</keyword>
<dbReference type="AlphaFoldDB" id="A0AAD5V0S0"/>
<feature type="region of interest" description="Disordered" evidence="1">
    <location>
        <begin position="1"/>
        <end position="71"/>
    </location>
</feature>
<dbReference type="EMBL" id="JANAWD010000312">
    <property type="protein sequence ID" value="KAJ3481629.1"/>
    <property type="molecule type" value="Genomic_DNA"/>
</dbReference>
<evidence type="ECO:0000313" key="3">
    <source>
        <dbReference type="EMBL" id="KAJ3481629.1"/>
    </source>
</evidence>
<feature type="transmembrane region" description="Helical" evidence="2">
    <location>
        <begin position="122"/>
        <end position="143"/>
    </location>
</feature>
<reference evidence="3" key="1">
    <citation type="submission" date="2022-07" db="EMBL/GenBank/DDBJ databases">
        <title>Genome Sequence of Physisporinus lineatus.</title>
        <authorList>
            <person name="Buettner E."/>
        </authorList>
    </citation>
    <scope>NUCLEOTIDE SEQUENCE</scope>
    <source>
        <strain evidence="3">VT162</strain>
    </source>
</reference>
<comment type="caution">
    <text evidence="3">The sequence shown here is derived from an EMBL/GenBank/DDBJ whole genome shotgun (WGS) entry which is preliminary data.</text>
</comment>
<keyword evidence="2" id="KW-0812">Transmembrane</keyword>
<evidence type="ECO:0000313" key="4">
    <source>
        <dbReference type="Proteomes" id="UP001212997"/>
    </source>
</evidence>
<evidence type="ECO:0008006" key="5">
    <source>
        <dbReference type="Google" id="ProtNLM"/>
    </source>
</evidence>
<keyword evidence="4" id="KW-1185">Reference proteome</keyword>
<evidence type="ECO:0000256" key="2">
    <source>
        <dbReference type="SAM" id="Phobius"/>
    </source>
</evidence>
<keyword evidence="2" id="KW-1133">Transmembrane helix</keyword>
<name>A0AAD5V0S0_9APHY</name>
<feature type="transmembrane region" description="Helical" evidence="2">
    <location>
        <begin position="577"/>
        <end position="596"/>
    </location>
</feature>
<accession>A0AAD5V0S0</accession>